<accession>A0A0P9D2E9</accession>
<dbReference type="SUPFAM" id="SSF55781">
    <property type="entry name" value="GAF domain-like"/>
    <property type="match status" value="2"/>
</dbReference>
<dbReference type="Gene3D" id="3.30.450.40">
    <property type="match status" value="2"/>
</dbReference>
<proteinExistence type="predicted"/>
<dbReference type="AlphaFoldDB" id="A0A0P9D2E9"/>
<dbReference type="InterPro" id="IPR029016">
    <property type="entry name" value="GAF-like_dom_sf"/>
</dbReference>
<evidence type="ECO:0008006" key="3">
    <source>
        <dbReference type="Google" id="ProtNLM"/>
    </source>
</evidence>
<sequence length="189" mass="20165">EGLQLPWDEFAPLLSANRRAGQSTYRAEQLPFRSIRGQSHLVLPLSSQFAEVQGVMTVSAAHNQQDALEEALPLLELLANQAAAALDNNALYSTMEQRVITATATIEQARADLALARDRAETLYQIARTLAVTLDEREVLAQALTLIAQATGAAHGGIMLVEPTGGRLVLRTAFDHARGVVAGSAAVNA</sequence>
<dbReference type="Proteomes" id="UP000050509">
    <property type="component" value="Unassembled WGS sequence"/>
</dbReference>
<dbReference type="EMBL" id="LJCR01003527">
    <property type="protein sequence ID" value="KPV46662.1"/>
    <property type="molecule type" value="Genomic_DNA"/>
</dbReference>
<keyword evidence="2" id="KW-1185">Reference proteome</keyword>
<feature type="non-terminal residue" evidence="1">
    <location>
        <position position="189"/>
    </location>
</feature>
<feature type="non-terminal residue" evidence="1">
    <location>
        <position position="1"/>
    </location>
</feature>
<organism evidence="1 2">
    <name type="scientific">Kouleothrix aurantiaca</name>
    <dbReference type="NCBI Taxonomy" id="186479"/>
    <lineage>
        <taxon>Bacteria</taxon>
        <taxon>Bacillati</taxon>
        <taxon>Chloroflexota</taxon>
        <taxon>Chloroflexia</taxon>
        <taxon>Chloroflexales</taxon>
        <taxon>Roseiflexineae</taxon>
        <taxon>Roseiflexaceae</taxon>
        <taxon>Kouleothrix</taxon>
    </lineage>
</organism>
<evidence type="ECO:0000313" key="2">
    <source>
        <dbReference type="Proteomes" id="UP000050509"/>
    </source>
</evidence>
<comment type="caution">
    <text evidence="1">The sequence shown here is derived from an EMBL/GenBank/DDBJ whole genome shotgun (WGS) entry which is preliminary data.</text>
</comment>
<protein>
    <recommendedName>
        <fullName evidence="3">GAF domain-containing protein</fullName>
    </recommendedName>
</protein>
<name>A0A0P9D2E9_9CHLR</name>
<evidence type="ECO:0000313" key="1">
    <source>
        <dbReference type="EMBL" id="KPV46662.1"/>
    </source>
</evidence>
<reference evidence="1 2" key="1">
    <citation type="submission" date="2015-09" db="EMBL/GenBank/DDBJ databases">
        <title>Draft genome sequence of Kouleothrix aurantiaca JCM 19913.</title>
        <authorList>
            <person name="Hemp J."/>
        </authorList>
    </citation>
    <scope>NUCLEOTIDE SEQUENCE [LARGE SCALE GENOMIC DNA]</scope>
    <source>
        <strain evidence="1 2">COM-B</strain>
    </source>
</reference>
<gene>
    <name evidence="1" type="ORF">SE17_43090</name>
</gene>